<organism evidence="1 2">
    <name type="scientific">Faecalicatena acetigenes</name>
    <dbReference type="NCBI Taxonomy" id="2981790"/>
    <lineage>
        <taxon>Bacteria</taxon>
        <taxon>Bacillati</taxon>
        <taxon>Bacillota</taxon>
        <taxon>Clostridia</taxon>
        <taxon>Lachnospirales</taxon>
        <taxon>Lachnospiraceae</taxon>
        <taxon>Faecalicatena</taxon>
    </lineage>
</organism>
<dbReference type="Pfam" id="PF13189">
    <property type="entry name" value="Cytidylate_kin2"/>
    <property type="match status" value="1"/>
</dbReference>
<name>A0ABT2TD24_9FIRM</name>
<keyword evidence="2" id="KW-1185">Reference proteome</keyword>
<proteinExistence type="predicted"/>
<dbReference type="InterPro" id="IPR027417">
    <property type="entry name" value="P-loop_NTPase"/>
</dbReference>
<gene>
    <name evidence="1" type="ORF">OCV51_08640</name>
</gene>
<dbReference type="SUPFAM" id="SSF52540">
    <property type="entry name" value="P-loop containing nucleoside triphosphate hydrolases"/>
    <property type="match status" value="1"/>
</dbReference>
<dbReference type="RefSeq" id="WP_267304089.1">
    <property type="nucleotide sequence ID" value="NZ_JAOQJX010000011.1"/>
</dbReference>
<accession>A0ABT2TD24</accession>
<evidence type="ECO:0000313" key="1">
    <source>
        <dbReference type="EMBL" id="MCU6747716.1"/>
    </source>
</evidence>
<protein>
    <submittedName>
        <fullName evidence="1">Cytidylate kinase-like family protein</fullName>
    </submittedName>
</protein>
<comment type="caution">
    <text evidence="1">The sequence shown here is derived from an EMBL/GenBank/DDBJ whole genome shotgun (WGS) entry which is preliminary data.</text>
</comment>
<dbReference type="EMBL" id="JAOQJX010000011">
    <property type="protein sequence ID" value="MCU6747716.1"/>
    <property type="molecule type" value="Genomic_DNA"/>
</dbReference>
<evidence type="ECO:0000313" key="2">
    <source>
        <dbReference type="Proteomes" id="UP001652394"/>
    </source>
</evidence>
<dbReference type="Proteomes" id="UP001652394">
    <property type="component" value="Unassembled WGS sequence"/>
</dbReference>
<dbReference type="Gene3D" id="3.40.50.300">
    <property type="entry name" value="P-loop containing nucleotide triphosphate hydrolases"/>
    <property type="match status" value="1"/>
</dbReference>
<sequence>MRIITISREFGSGGRELGKRLAEELGFAYYDKEILSMISERMQMDEGYIEKELNKSITIAYPYTIRRSFYQTPSQVNQVSKLLAEQNKIIRSLAEKEDCIIVGRGADAILREYNPFSLFIYADQASKVARCRNRAPEEERLSENELKQKMKQIDKSRAAAYALVSEYSWGDKKAYQLCINTSGIMIPKMVSSLADFAKIWFERKNTNGNSIIGSL</sequence>
<reference evidence="1 2" key="1">
    <citation type="journal article" date="2021" name="ISME Commun">
        <title>Automated analysis of genomic sequences facilitates high-throughput and comprehensive description of bacteria.</title>
        <authorList>
            <person name="Hitch T.C.A."/>
        </authorList>
    </citation>
    <scope>NUCLEOTIDE SEQUENCE [LARGE SCALE GENOMIC DNA]</scope>
    <source>
        <strain evidence="1 2">H2_18</strain>
    </source>
</reference>